<name>A0A9D4LBT5_DREPO</name>
<protein>
    <submittedName>
        <fullName evidence="1">Uncharacterized protein</fullName>
    </submittedName>
</protein>
<accession>A0A9D4LBT5</accession>
<reference evidence="1" key="1">
    <citation type="journal article" date="2019" name="bioRxiv">
        <title>The Genome of the Zebra Mussel, Dreissena polymorpha: A Resource for Invasive Species Research.</title>
        <authorList>
            <person name="McCartney M.A."/>
            <person name="Auch B."/>
            <person name="Kono T."/>
            <person name="Mallez S."/>
            <person name="Zhang Y."/>
            <person name="Obille A."/>
            <person name="Becker A."/>
            <person name="Abrahante J.E."/>
            <person name="Garbe J."/>
            <person name="Badalamenti J.P."/>
            <person name="Herman A."/>
            <person name="Mangelson H."/>
            <person name="Liachko I."/>
            <person name="Sullivan S."/>
            <person name="Sone E.D."/>
            <person name="Koren S."/>
            <person name="Silverstein K.A.T."/>
            <person name="Beckman K.B."/>
            <person name="Gohl D.M."/>
        </authorList>
    </citation>
    <scope>NUCLEOTIDE SEQUENCE</scope>
    <source>
        <strain evidence="1">Duluth1</strain>
        <tissue evidence="1">Whole animal</tissue>
    </source>
</reference>
<dbReference type="AlphaFoldDB" id="A0A9D4LBT5"/>
<organism evidence="1 2">
    <name type="scientific">Dreissena polymorpha</name>
    <name type="common">Zebra mussel</name>
    <name type="synonym">Mytilus polymorpha</name>
    <dbReference type="NCBI Taxonomy" id="45954"/>
    <lineage>
        <taxon>Eukaryota</taxon>
        <taxon>Metazoa</taxon>
        <taxon>Spiralia</taxon>
        <taxon>Lophotrochozoa</taxon>
        <taxon>Mollusca</taxon>
        <taxon>Bivalvia</taxon>
        <taxon>Autobranchia</taxon>
        <taxon>Heteroconchia</taxon>
        <taxon>Euheterodonta</taxon>
        <taxon>Imparidentia</taxon>
        <taxon>Neoheterodontei</taxon>
        <taxon>Myida</taxon>
        <taxon>Dreissenoidea</taxon>
        <taxon>Dreissenidae</taxon>
        <taxon>Dreissena</taxon>
    </lineage>
</organism>
<comment type="caution">
    <text evidence="1">The sequence shown here is derived from an EMBL/GenBank/DDBJ whole genome shotgun (WGS) entry which is preliminary data.</text>
</comment>
<dbReference type="Proteomes" id="UP000828390">
    <property type="component" value="Unassembled WGS sequence"/>
</dbReference>
<dbReference type="EMBL" id="JAIWYP010000003">
    <property type="protein sequence ID" value="KAH3855680.1"/>
    <property type="molecule type" value="Genomic_DNA"/>
</dbReference>
<gene>
    <name evidence="1" type="ORF">DPMN_098250</name>
</gene>
<evidence type="ECO:0000313" key="2">
    <source>
        <dbReference type="Proteomes" id="UP000828390"/>
    </source>
</evidence>
<evidence type="ECO:0000313" key="1">
    <source>
        <dbReference type="EMBL" id="KAH3855680.1"/>
    </source>
</evidence>
<proteinExistence type="predicted"/>
<keyword evidence="2" id="KW-1185">Reference proteome</keyword>
<sequence length="80" mass="8936">MFKKCTDNTKGPSCNCGVSVRVGDDTYVHNQCFDGDRKQDVENRKPKIWNNGEISKGLRIVTFNDGKDTNVSALTINLNN</sequence>
<reference evidence="1" key="2">
    <citation type="submission" date="2020-11" db="EMBL/GenBank/DDBJ databases">
        <authorList>
            <person name="McCartney M.A."/>
            <person name="Auch B."/>
            <person name="Kono T."/>
            <person name="Mallez S."/>
            <person name="Becker A."/>
            <person name="Gohl D.M."/>
            <person name="Silverstein K.A.T."/>
            <person name="Koren S."/>
            <person name="Bechman K.B."/>
            <person name="Herman A."/>
            <person name="Abrahante J.E."/>
            <person name="Garbe J."/>
        </authorList>
    </citation>
    <scope>NUCLEOTIDE SEQUENCE</scope>
    <source>
        <strain evidence="1">Duluth1</strain>
        <tissue evidence="1">Whole animal</tissue>
    </source>
</reference>